<evidence type="ECO:0000313" key="1">
    <source>
        <dbReference type="EMBL" id="KTB33231.1"/>
    </source>
</evidence>
<dbReference type="EMBL" id="LATX01002183">
    <property type="protein sequence ID" value="KTB33231.1"/>
    <property type="molecule type" value="Genomic_DNA"/>
</dbReference>
<protein>
    <recommendedName>
        <fullName evidence="3">BTB domain-containing protein</fullName>
    </recommendedName>
</protein>
<comment type="caution">
    <text evidence="1">The sequence shown here is derived from an EMBL/GenBank/DDBJ whole genome shotgun (WGS) entry which is preliminary data.</text>
</comment>
<dbReference type="AlphaFoldDB" id="A0A0W0FA31"/>
<sequence>MASESAKDHIIPECEAVEVCRLSVDLVVQSSNGKRIGAHMKNLKQFCTAFPLTDSVTHDIEDVIIFNEDAETLLLLLQYTHYDVHHNLKEHIRKSEHASTFVSLTAAADKYGNFFALEACKSALKWGVIELREHKWVSGNLVLKIHCSVPECTQPINLLLNACDGPTFSAHVEFLASFSAGLPTGKAIDSAEIIDMPESAEVLDLLLRFMHRHYPQLNIIKLPRKTLEDLAEAVEKYQVYSAMQAYSLGSSTRGPQVQHATLV</sequence>
<evidence type="ECO:0000313" key="2">
    <source>
        <dbReference type="Proteomes" id="UP000054988"/>
    </source>
</evidence>
<organism evidence="1 2">
    <name type="scientific">Moniliophthora roreri</name>
    <name type="common">Frosty pod rot fungus</name>
    <name type="synonym">Monilia roreri</name>
    <dbReference type="NCBI Taxonomy" id="221103"/>
    <lineage>
        <taxon>Eukaryota</taxon>
        <taxon>Fungi</taxon>
        <taxon>Dikarya</taxon>
        <taxon>Basidiomycota</taxon>
        <taxon>Agaricomycotina</taxon>
        <taxon>Agaricomycetes</taxon>
        <taxon>Agaricomycetidae</taxon>
        <taxon>Agaricales</taxon>
        <taxon>Marasmiineae</taxon>
        <taxon>Marasmiaceae</taxon>
        <taxon>Moniliophthora</taxon>
    </lineage>
</organism>
<reference evidence="1 2" key="1">
    <citation type="submission" date="2015-12" db="EMBL/GenBank/DDBJ databases">
        <title>Draft genome sequence of Moniliophthora roreri, the causal agent of frosty pod rot of cacao.</title>
        <authorList>
            <person name="Aime M.C."/>
            <person name="Diaz-Valderrama J.R."/>
            <person name="Kijpornyongpan T."/>
            <person name="Phillips-Mora W."/>
        </authorList>
    </citation>
    <scope>NUCLEOTIDE SEQUENCE [LARGE SCALE GENOMIC DNA]</scope>
    <source>
        <strain evidence="1 2">MCA 2952</strain>
    </source>
</reference>
<evidence type="ECO:0008006" key="3">
    <source>
        <dbReference type="Google" id="ProtNLM"/>
    </source>
</evidence>
<accession>A0A0W0FA31</accession>
<proteinExistence type="predicted"/>
<name>A0A0W0FA31_MONRR</name>
<dbReference type="Proteomes" id="UP000054988">
    <property type="component" value="Unassembled WGS sequence"/>
</dbReference>
<gene>
    <name evidence="1" type="ORF">WG66_14176</name>
</gene>